<sequence length="170" mass="18555">MSPVTPETTSGTDESATPVETIRSARDTVASLRRTDGGFVVSCRESGIRPEPVTDARFDSHGDAQQACAAARRYRDAMRTLDPSLSRYDLVVSPIDETALEVASVREQTDRRRANGLPASRRTVTLAGSGSDEWLRVENGPVVHFTGPDSLLDDEVIARQLRSKLDENRG</sequence>
<evidence type="ECO:0000313" key="3">
    <source>
        <dbReference type="EMBL" id="MFD1564252.1"/>
    </source>
</evidence>
<dbReference type="AlphaFoldDB" id="A0ABD6BGY2"/>
<reference evidence="3 4" key="1">
    <citation type="journal article" date="2019" name="Int. J. Syst. Evol. Microbiol.">
        <title>The Global Catalogue of Microorganisms (GCM) 10K type strain sequencing project: providing services to taxonomists for standard genome sequencing and annotation.</title>
        <authorList>
            <consortium name="The Broad Institute Genomics Platform"/>
            <consortium name="The Broad Institute Genome Sequencing Center for Infectious Disease"/>
            <person name="Wu L."/>
            <person name="Ma J."/>
        </authorList>
    </citation>
    <scope>NUCLEOTIDE SEQUENCE [LARGE SCALE GENOMIC DNA]</scope>
    <source>
        <strain evidence="3 4">CGMCC 1.12230</strain>
    </source>
</reference>
<keyword evidence="4" id="KW-1185">Reference proteome</keyword>
<protein>
    <recommendedName>
        <fullName evidence="2">DUF7552 domain-containing protein</fullName>
    </recommendedName>
</protein>
<evidence type="ECO:0000259" key="2">
    <source>
        <dbReference type="Pfam" id="PF24422"/>
    </source>
</evidence>
<proteinExistence type="predicted"/>
<dbReference type="Proteomes" id="UP001597076">
    <property type="component" value="Unassembled WGS sequence"/>
</dbReference>
<feature type="region of interest" description="Disordered" evidence="1">
    <location>
        <begin position="1"/>
        <end position="28"/>
    </location>
</feature>
<feature type="compositionally biased region" description="Polar residues" evidence="1">
    <location>
        <begin position="1"/>
        <end position="15"/>
    </location>
</feature>
<organism evidence="3 4">
    <name type="scientific">Haloarchaeobius amylolyticus</name>
    <dbReference type="NCBI Taxonomy" id="1198296"/>
    <lineage>
        <taxon>Archaea</taxon>
        <taxon>Methanobacteriati</taxon>
        <taxon>Methanobacteriota</taxon>
        <taxon>Stenosarchaea group</taxon>
        <taxon>Halobacteria</taxon>
        <taxon>Halobacteriales</taxon>
        <taxon>Halorubellaceae</taxon>
        <taxon>Haloarchaeobius</taxon>
    </lineage>
</organism>
<dbReference type="InterPro" id="IPR055974">
    <property type="entry name" value="DUF7552"/>
</dbReference>
<evidence type="ECO:0000313" key="4">
    <source>
        <dbReference type="Proteomes" id="UP001597076"/>
    </source>
</evidence>
<evidence type="ECO:0000256" key="1">
    <source>
        <dbReference type="SAM" id="MobiDB-lite"/>
    </source>
</evidence>
<accession>A0ABD6BGY2</accession>
<dbReference type="RefSeq" id="WP_390287620.1">
    <property type="nucleotide sequence ID" value="NZ_JBHUDI010000006.1"/>
</dbReference>
<dbReference type="Pfam" id="PF24422">
    <property type="entry name" value="DUF7552"/>
    <property type="match status" value="1"/>
</dbReference>
<gene>
    <name evidence="3" type="ORF">ACFR99_11905</name>
</gene>
<comment type="caution">
    <text evidence="3">The sequence shown here is derived from an EMBL/GenBank/DDBJ whole genome shotgun (WGS) entry which is preliminary data.</text>
</comment>
<dbReference type="EMBL" id="JBHUDI010000006">
    <property type="protein sequence ID" value="MFD1564252.1"/>
    <property type="molecule type" value="Genomic_DNA"/>
</dbReference>
<name>A0ABD6BGY2_9EURY</name>
<feature type="domain" description="DUF7552" evidence="2">
    <location>
        <begin position="21"/>
        <end position="93"/>
    </location>
</feature>